<dbReference type="GO" id="GO:0005886">
    <property type="term" value="C:plasma membrane"/>
    <property type="evidence" value="ECO:0007669"/>
    <property type="project" value="UniProtKB-SubCell"/>
</dbReference>
<evidence type="ECO:0000256" key="5">
    <source>
        <dbReference type="ARBA" id="ARBA00022692"/>
    </source>
</evidence>
<evidence type="ECO:0000256" key="10">
    <source>
        <dbReference type="SAM" id="Phobius"/>
    </source>
</evidence>
<dbReference type="InterPro" id="IPR045324">
    <property type="entry name" value="Small_multidrug_res"/>
</dbReference>
<protein>
    <submittedName>
        <fullName evidence="11">Small multidrug resistance pump</fullName>
    </submittedName>
</protein>
<keyword evidence="7 10" id="KW-0472">Membrane</keyword>
<dbReference type="InterPro" id="IPR000390">
    <property type="entry name" value="Small_drug/metabolite_transptr"/>
</dbReference>
<evidence type="ECO:0000256" key="4">
    <source>
        <dbReference type="ARBA" id="ARBA00022475"/>
    </source>
</evidence>
<proteinExistence type="inferred from homology"/>
<feature type="transmembrane region" description="Helical" evidence="10">
    <location>
        <begin position="65"/>
        <end position="87"/>
    </location>
</feature>
<dbReference type="PANTHER" id="PTHR30561:SF1">
    <property type="entry name" value="MULTIDRUG TRANSPORTER EMRE"/>
    <property type="match status" value="1"/>
</dbReference>
<dbReference type="SUPFAM" id="SSF103481">
    <property type="entry name" value="Multidrug resistance efflux transporter EmrE"/>
    <property type="match status" value="1"/>
</dbReference>
<evidence type="ECO:0000256" key="8">
    <source>
        <dbReference type="ARBA" id="ARBA00023251"/>
    </source>
</evidence>
<organism evidence="11 12">
    <name type="scientific">Williamsia limnetica</name>
    <dbReference type="NCBI Taxonomy" id="882452"/>
    <lineage>
        <taxon>Bacteria</taxon>
        <taxon>Bacillati</taxon>
        <taxon>Actinomycetota</taxon>
        <taxon>Actinomycetes</taxon>
        <taxon>Mycobacteriales</taxon>
        <taxon>Nocardiaceae</taxon>
        <taxon>Williamsia</taxon>
    </lineage>
</organism>
<keyword evidence="3" id="KW-0813">Transport</keyword>
<accession>A0A318RZ24</accession>
<keyword evidence="5 9" id="KW-0812">Transmembrane</keyword>
<feature type="transmembrane region" description="Helical" evidence="10">
    <location>
        <begin position="38"/>
        <end position="58"/>
    </location>
</feature>
<keyword evidence="6 10" id="KW-1133">Transmembrane helix</keyword>
<keyword evidence="12" id="KW-1185">Reference proteome</keyword>
<feature type="transmembrane region" description="Helical" evidence="10">
    <location>
        <begin position="12"/>
        <end position="32"/>
    </location>
</feature>
<evidence type="ECO:0000256" key="1">
    <source>
        <dbReference type="ARBA" id="ARBA00004651"/>
    </source>
</evidence>
<dbReference type="Proteomes" id="UP000247591">
    <property type="component" value="Unassembled WGS sequence"/>
</dbReference>
<feature type="transmembrane region" description="Helical" evidence="10">
    <location>
        <begin position="93"/>
        <end position="112"/>
    </location>
</feature>
<dbReference type="GO" id="GO:0046677">
    <property type="term" value="P:response to antibiotic"/>
    <property type="evidence" value="ECO:0007669"/>
    <property type="project" value="UniProtKB-KW"/>
</dbReference>
<dbReference type="InterPro" id="IPR037185">
    <property type="entry name" value="EmrE-like"/>
</dbReference>
<evidence type="ECO:0000256" key="9">
    <source>
        <dbReference type="RuleBase" id="RU003942"/>
    </source>
</evidence>
<dbReference type="Pfam" id="PF00893">
    <property type="entry name" value="Multi_Drug_Res"/>
    <property type="match status" value="1"/>
</dbReference>
<dbReference type="GO" id="GO:0022857">
    <property type="term" value="F:transmembrane transporter activity"/>
    <property type="evidence" value="ECO:0007669"/>
    <property type="project" value="InterPro"/>
</dbReference>
<dbReference type="EMBL" id="QJSP01000003">
    <property type="protein sequence ID" value="PYE19205.1"/>
    <property type="molecule type" value="Genomic_DNA"/>
</dbReference>
<evidence type="ECO:0000256" key="7">
    <source>
        <dbReference type="ARBA" id="ARBA00023136"/>
    </source>
</evidence>
<name>A0A318RZ24_WILLI</name>
<evidence type="ECO:0000256" key="2">
    <source>
        <dbReference type="ARBA" id="ARBA00007822"/>
    </source>
</evidence>
<dbReference type="Gene3D" id="1.10.3730.20">
    <property type="match status" value="1"/>
</dbReference>
<evidence type="ECO:0000313" key="12">
    <source>
        <dbReference type="Proteomes" id="UP000247591"/>
    </source>
</evidence>
<evidence type="ECO:0000256" key="3">
    <source>
        <dbReference type="ARBA" id="ARBA00022448"/>
    </source>
</evidence>
<comment type="subcellular location">
    <subcellularLocation>
        <location evidence="1 9">Cell membrane</location>
        <topology evidence="1 9">Multi-pass membrane protein</topology>
    </subcellularLocation>
</comment>
<dbReference type="AlphaFoldDB" id="A0A318RZ24"/>
<comment type="similarity">
    <text evidence="2">Belongs to the drug/metabolite transporter (DMT) superfamily. Small multidrug resistance (SMR) (TC 2.A.7.1) family. Mmr subfamily.</text>
</comment>
<sequence length="130" mass="13635">MSTSAQSRSIKPWLLLCGAIVMEVTATLALRAAVDHPAWIVLVVLGYSGAFVCLALVLREGMPIGVAYGIWAACGVALTAVLAAIIFDDPFTWVIALGIGVVIVGVLLVELGSHRAEMVTMSTDPESEQP</sequence>
<keyword evidence="8" id="KW-0046">Antibiotic resistance</keyword>
<dbReference type="PANTHER" id="PTHR30561">
    <property type="entry name" value="SMR FAMILY PROTON-DEPENDENT DRUG EFFLUX TRANSPORTER SUGE"/>
    <property type="match status" value="1"/>
</dbReference>
<keyword evidence="4" id="KW-1003">Cell membrane</keyword>
<comment type="caution">
    <text evidence="11">The sequence shown here is derived from an EMBL/GenBank/DDBJ whole genome shotgun (WGS) entry which is preliminary data.</text>
</comment>
<gene>
    <name evidence="11" type="ORF">DFR67_103116</name>
</gene>
<evidence type="ECO:0000313" key="11">
    <source>
        <dbReference type="EMBL" id="PYE19205.1"/>
    </source>
</evidence>
<reference evidence="11 12" key="1">
    <citation type="submission" date="2018-06" db="EMBL/GenBank/DDBJ databases">
        <title>Genomic Encyclopedia of Type Strains, Phase IV (KMG-IV): sequencing the most valuable type-strain genomes for metagenomic binning, comparative biology and taxonomic classification.</title>
        <authorList>
            <person name="Goeker M."/>
        </authorList>
    </citation>
    <scope>NUCLEOTIDE SEQUENCE [LARGE SCALE GENOMIC DNA]</scope>
    <source>
        <strain evidence="11 12">DSM 45521</strain>
    </source>
</reference>
<evidence type="ECO:0000256" key="6">
    <source>
        <dbReference type="ARBA" id="ARBA00022989"/>
    </source>
</evidence>